<dbReference type="SUPFAM" id="SSF53850">
    <property type="entry name" value="Periplasmic binding protein-like II"/>
    <property type="match status" value="1"/>
</dbReference>
<dbReference type="RefSeq" id="WP_101288873.1">
    <property type="nucleotide sequence ID" value="NZ_FOUQ01000012.1"/>
</dbReference>
<dbReference type="GO" id="GO:0042956">
    <property type="term" value="P:maltodextrin transmembrane transport"/>
    <property type="evidence" value="ECO:0007669"/>
    <property type="project" value="TreeGrafter"/>
</dbReference>
<dbReference type="GO" id="GO:0055052">
    <property type="term" value="C:ATP-binding cassette (ABC) transporter complex, substrate-binding subunit-containing"/>
    <property type="evidence" value="ECO:0007669"/>
    <property type="project" value="TreeGrafter"/>
</dbReference>
<keyword evidence="2" id="KW-0813">Transport</keyword>
<dbReference type="GO" id="GO:1901982">
    <property type="term" value="F:maltose binding"/>
    <property type="evidence" value="ECO:0007669"/>
    <property type="project" value="TreeGrafter"/>
</dbReference>
<feature type="signal peptide" evidence="5">
    <location>
        <begin position="1"/>
        <end position="24"/>
    </location>
</feature>
<dbReference type="GO" id="GO:0015768">
    <property type="term" value="P:maltose transport"/>
    <property type="evidence" value="ECO:0007669"/>
    <property type="project" value="TreeGrafter"/>
</dbReference>
<dbReference type="CDD" id="cd13585">
    <property type="entry name" value="PBP2_TMBP_like"/>
    <property type="match status" value="1"/>
</dbReference>
<comment type="similarity">
    <text evidence="1">Belongs to the bacterial solute-binding protein 1 family.</text>
</comment>
<dbReference type="Proteomes" id="UP000233491">
    <property type="component" value="Unassembled WGS sequence"/>
</dbReference>
<evidence type="ECO:0000256" key="2">
    <source>
        <dbReference type="ARBA" id="ARBA00022448"/>
    </source>
</evidence>
<protein>
    <submittedName>
        <fullName evidence="6">ABC transporter substrate-binding protein</fullName>
    </submittedName>
</protein>
<organism evidence="6 7">
    <name type="scientific">Pleomorphomonas diazotrophica</name>
    <dbReference type="NCBI Taxonomy" id="1166257"/>
    <lineage>
        <taxon>Bacteria</taxon>
        <taxon>Pseudomonadati</taxon>
        <taxon>Pseudomonadota</taxon>
        <taxon>Alphaproteobacteria</taxon>
        <taxon>Hyphomicrobiales</taxon>
        <taxon>Pleomorphomonadaceae</taxon>
        <taxon>Pleomorphomonas</taxon>
    </lineage>
</organism>
<dbReference type="Pfam" id="PF01547">
    <property type="entry name" value="SBP_bac_1"/>
    <property type="match status" value="1"/>
</dbReference>
<dbReference type="AlphaFoldDB" id="A0A1I4VP30"/>
<evidence type="ECO:0000256" key="1">
    <source>
        <dbReference type="ARBA" id="ARBA00008520"/>
    </source>
</evidence>
<dbReference type="PANTHER" id="PTHR30061:SF50">
    <property type="entry name" value="MALTOSE_MALTODEXTRIN-BINDING PERIPLASMIC PROTEIN"/>
    <property type="match status" value="1"/>
</dbReference>
<keyword evidence="7" id="KW-1185">Reference proteome</keyword>
<dbReference type="PANTHER" id="PTHR30061">
    <property type="entry name" value="MALTOSE-BINDING PERIPLASMIC PROTEIN"/>
    <property type="match status" value="1"/>
</dbReference>
<dbReference type="OrthoDB" id="9804061at2"/>
<dbReference type="Gene3D" id="3.40.190.10">
    <property type="entry name" value="Periplasmic binding protein-like II"/>
    <property type="match status" value="2"/>
</dbReference>
<keyword evidence="3 5" id="KW-0732">Signal</keyword>
<comment type="caution">
    <text evidence="6">The sequence shown here is derived from an EMBL/GenBank/DDBJ whole genome shotgun (WGS) entry which is preliminary data.</text>
</comment>
<proteinExistence type="inferred from homology"/>
<dbReference type="InterPro" id="IPR006059">
    <property type="entry name" value="SBP"/>
</dbReference>
<feature type="chain" id="PRO_5015065825" evidence="5">
    <location>
        <begin position="25"/>
        <end position="409"/>
    </location>
</feature>
<dbReference type="EMBL" id="PJNW01000005">
    <property type="protein sequence ID" value="PKR89565.1"/>
    <property type="molecule type" value="Genomic_DNA"/>
</dbReference>
<reference evidence="6 7" key="1">
    <citation type="submission" date="2017-12" db="EMBL/GenBank/DDBJ databases">
        <title>Anaerobic carbon monoxide metabolism by Pleomorphomonas carboxyditropha sp. nov., a new mesophilic hydrogenogenic carboxidotroph.</title>
        <authorList>
            <person name="Esquivel-Elizondo S."/>
            <person name="Krajmalnik-Brown R."/>
        </authorList>
    </citation>
    <scope>NUCLEOTIDE SEQUENCE [LARGE SCALE GENOMIC DNA]</scope>
    <source>
        <strain evidence="6 7">R5-392</strain>
    </source>
</reference>
<gene>
    <name evidence="6" type="ORF">CXZ10_09340</name>
</gene>
<evidence type="ECO:0000256" key="3">
    <source>
        <dbReference type="ARBA" id="ARBA00022729"/>
    </source>
</evidence>
<sequence>MKTSAILGAVFYAGVATLGMAAHAADPVTITIWCQDDERQPGLNLAKEFGEKNPDIKVVYRQIHFDDVASEAMRAYSTGQAPDIIAIDNPEHALFASHGVFLDLTDRIASSQVIHKEDYFPGPLASVTWDSKIYGVPKATNTIALYYNADMFKAKGLDPDKPPQTWDELVDAARKLNDPANNVYGIAFSAKASEEGTFQFLPWAQMTGGGFDKINTEGAVRALTIWKTLLDEKLASPDTLTRGQWDSTGTFNSGNAAMVISGPWELNRMSEEAKFDWRVTLMPVPEVGAPRSSAMGDFNWAIFKSSKHPDEAFKALEYFVSQDPRVFPDWGQLAARANIEIPTTGDAKKDAAVKVFMEQLKYAQPRGPHPDWMKISKAIQGAIQSALTGQASPKDALDQAAATIQGILG</sequence>
<evidence type="ECO:0000313" key="6">
    <source>
        <dbReference type="EMBL" id="PKR89565.1"/>
    </source>
</evidence>
<evidence type="ECO:0000256" key="5">
    <source>
        <dbReference type="SAM" id="SignalP"/>
    </source>
</evidence>
<name>A0A1I4VP30_9HYPH</name>
<evidence type="ECO:0000256" key="4">
    <source>
        <dbReference type="ARBA" id="ARBA00022764"/>
    </source>
</evidence>
<evidence type="ECO:0000313" key="7">
    <source>
        <dbReference type="Proteomes" id="UP000233491"/>
    </source>
</evidence>
<keyword evidence="4" id="KW-0574">Periplasm</keyword>
<accession>A0A1I4VP30</accession>